<comment type="caution">
    <text evidence="12">The sequence shown here is derived from an EMBL/GenBank/DDBJ whole genome shotgun (WGS) entry which is preliminary data.</text>
</comment>
<evidence type="ECO:0000259" key="11">
    <source>
        <dbReference type="Pfam" id="PF10497"/>
    </source>
</evidence>
<feature type="domain" description="Zinc-finger" evidence="11">
    <location>
        <begin position="106"/>
        <end position="204"/>
    </location>
</feature>
<proteinExistence type="predicted"/>
<dbReference type="InterPro" id="IPR040221">
    <property type="entry name" value="CDCA7/CDA7L"/>
</dbReference>
<dbReference type="PANTHER" id="PTHR31169">
    <property type="entry name" value="OS05G0300700 PROTEIN"/>
    <property type="match status" value="1"/>
</dbReference>
<dbReference type="Proteomes" id="UP001516400">
    <property type="component" value="Unassembled WGS sequence"/>
</dbReference>
<keyword evidence="4" id="KW-1017">Isopeptide bond</keyword>
<evidence type="ECO:0000256" key="9">
    <source>
        <dbReference type="ARBA" id="ARBA00023242"/>
    </source>
</evidence>
<keyword evidence="3" id="KW-0963">Cytoplasm</keyword>
<evidence type="ECO:0000256" key="8">
    <source>
        <dbReference type="ARBA" id="ARBA00023163"/>
    </source>
</evidence>
<organism evidence="12 13">
    <name type="scientific">Cryptolaemus montrouzieri</name>
    <dbReference type="NCBI Taxonomy" id="559131"/>
    <lineage>
        <taxon>Eukaryota</taxon>
        <taxon>Metazoa</taxon>
        <taxon>Ecdysozoa</taxon>
        <taxon>Arthropoda</taxon>
        <taxon>Hexapoda</taxon>
        <taxon>Insecta</taxon>
        <taxon>Pterygota</taxon>
        <taxon>Neoptera</taxon>
        <taxon>Endopterygota</taxon>
        <taxon>Coleoptera</taxon>
        <taxon>Polyphaga</taxon>
        <taxon>Cucujiformia</taxon>
        <taxon>Coccinelloidea</taxon>
        <taxon>Coccinellidae</taxon>
        <taxon>Scymninae</taxon>
        <taxon>Scymnini</taxon>
        <taxon>Cryptolaemus</taxon>
    </lineage>
</organism>
<dbReference type="GO" id="GO:0005737">
    <property type="term" value="C:cytoplasm"/>
    <property type="evidence" value="ECO:0007669"/>
    <property type="project" value="UniProtKB-SubCell"/>
</dbReference>
<name>A0ABD2PFH6_9CUCU</name>
<evidence type="ECO:0000256" key="7">
    <source>
        <dbReference type="ARBA" id="ARBA00023015"/>
    </source>
</evidence>
<keyword evidence="6" id="KW-0832">Ubl conjugation</keyword>
<evidence type="ECO:0000256" key="2">
    <source>
        <dbReference type="ARBA" id="ARBA00004496"/>
    </source>
</evidence>
<dbReference type="AlphaFoldDB" id="A0ABD2PFH6"/>
<protein>
    <recommendedName>
        <fullName evidence="11">Zinc-finger domain-containing protein</fullName>
    </recommendedName>
</protein>
<keyword evidence="5" id="KW-0597">Phosphoprotein</keyword>
<sequence>MDLRKNSRMKKLADALEAAKKDLDNFNFSKKNRDRNISPVIKTKSRKRKQKRRDDIENRRPSRLSSSTKSVSSRRRKRTQRIILTPEEITEEMLGKIHYKLKDIIYDKIHGTSCHQCRQKTMGTKTICRNLDCKGLRGQFCGPCARNRYGVDIREALLDPYWSCFVCQQICNCSFCRTKKGKKPTGILAPIAKKEGHHSVKELLDSMNLKISYEVDRWEQINDPESVLGFENHSIVRTGNGREELLSTHYGNIESSLLRGIIRNLESSLLRCNASIVFSEKKNRKLNSF</sequence>
<accession>A0ABD2PFH6</accession>
<evidence type="ECO:0000256" key="10">
    <source>
        <dbReference type="SAM" id="MobiDB-lite"/>
    </source>
</evidence>
<dbReference type="EMBL" id="JABFTP020000186">
    <property type="protein sequence ID" value="KAL3289759.1"/>
    <property type="molecule type" value="Genomic_DNA"/>
</dbReference>
<dbReference type="InterPro" id="IPR018866">
    <property type="entry name" value="Znf-4CXXC_R1"/>
</dbReference>
<evidence type="ECO:0000256" key="6">
    <source>
        <dbReference type="ARBA" id="ARBA00022843"/>
    </source>
</evidence>
<keyword evidence="9" id="KW-0539">Nucleus</keyword>
<evidence type="ECO:0000256" key="4">
    <source>
        <dbReference type="ARBA" id="ARBA00022499"/>
    </source>
</evidence>
<reference evidence="12 13" key="1">
    <citation type="journal article" date="2021" name="BMC Biol.">
        <title>Horizontally acquired antibacterial genes associated with adaptive radiation of ladybird beetles.</title>
        <authorList>
            <person name="Li H.S."/>
            <person name="Tang X.F."/>
            <person name="Huang Y.H."/>
            <person name="Xu Z.Y."/>
            <person name="Chen M.L."/>
            <person name="Du X.Y."/>
            <person name="Qiu B.Y."/>
            <person name="Chen P.T."/>
            <person name="Zhang W."/>
            <person name="Slipinski A."/>
            <person name="Escalona H.E."/>
            <person name="Waterhouse R.M."/>
            <person name="Zwick A."/>
            <person name="Pang H."/>
        </authorList>
    </citation>
    <scope>NUCLEOTIDE SEQUENCE [LARGE SCALE GENOMIC DNA]</scope>
    <source>
        <strain evidence="12">SYSU2018</strain>
    </source>
</reference>
<comment type="subcellular location">
    <subcellularLocation>
        <location evidence="2">Cytoplasm</location>
    </subcellularLocation>
    <subcellularLocation>
        <location evidence="1">Nucleus</location>
    </subcellularLocation>
</comment>
<dbReference type="PANTHER" id="PTHR31169:SF8">
    <property type="entry name" value="ZINC-FINGER DOMAIN OF MONOAMINE-OXIDASE A REPRESSOR R1 PROTEIN"/>
    <property type="match status" value="1"/>
</dbReference>
<gene>
    <name evidence="12" type="ORF">HHI36_023154</name>
</gene>
<evidence type="ECO:0000313" key="13">
    <source>
        <dbReference type="Proteomes" id="UP001516400"/>
    </source>
</evidence>
<evidence type="ECO:0000256" key="1">
    <source>
        <dbReference type="ARBA" id="ARBA00004123"/>
    </source>
</evidence>
<feature type="region of interest" description="Disordered" evidence="10">
    <location>
        <begin position="27"/>
        <end position="79"/>
    </location>
</feature>
<evidence type="ECO:0000256" key="5">
    <source>
        <dbReference type="ARBA" id="ARBA00022553"/>
    </source>
</evidence>
<keyword evidence="8" id="KW-0804">Transcription</keyword>
<keyword evidence="7" id="KW-0805">Transcription regulation</keyword>
<dbReference type="Pfam" id="PF10497">
    <property type="entry name" value="zf-4CXXC_R1"/>
    <property type="match status" value="1"/>
</dbReference>
<keyword evidence="13" id="KW-1185">Reference proteome</keyword>
<dbReference type="GO" id="GO:0005634">
    <property type="term" value="C:nucleus"/>
    <property type="evidence" value="ECO:0007669"/>
    <property type="project" value="UniProtKB-SubCell"/>
</dbReference>
<evidence type="ECO:0000313" key="12">
    <source>
        <dbReference type="EMBL" id="KAL3289759.1"/>
    </source>
</evidence>
<evidence type="ECO:0000256" key="3">
    <source>
        <dbReference type="ARBA" id="ARBA00022490"/>
    </source>
</evidence>